<dbReference type="Gene3D" id="3.10.110.10">
    <property type="entry name" value="Ubiquitin Conjugating Enzyme"/>
    <property type="match status" value="1"/>
</dbReference>
<dbReference type="PANTHER" id="PTHR12292">
    <property type="entry name" value="RWD DOMAIN-CONTAINING PROTEIN"/>
    <property type="match status" value="1"/>
</dbReference>
<dbReference type="Pfam" id="PF05773">
    <property type="entry name" value="RWD"/>
    <property type="match status" value="1"/>
</dbReference>
<dbReference type="OMA" id="QWDEHKK"/>
<dbReference type="EMBL" id="KB203566">
    <property type="protein sequence ID" value="ESO84172.1"/>
    <property type="molecule type" value="Genomic_DNA"/>
</dbReference>
<reference evidence="3 4" key="1">
    <citation type="journal article" date="2013" name="Nature">
        <title>Insights into bilaterian evolution from three spiralian genomes.</title>
        <authorList>
            <person name="Simakov O."/>
            <person name="Marletaz F."/>
            <person name="Cho S.J."/>
            <person name="Edsinger-Gonzales E."/>
            <person name="Havlak P."/>
            <person name="Hellsten U."/>
            <person name="Kuo D.H."/>
            <person name="Larsson T."/>
            <person name="Lv J."/>
            <person name="Arendt D."/>
            <person name="Savage R."/>
            <person name="Osoegawa K."/>
            <person name="de Jong P."/>
            <person name="Grimwood J."/>
            <person name="Chapman J.A."/>
            <person name="Shapiro H."/>
            <person name="Aerts A."/>
            <person name="Otillar R.P."/>
            <person name="Terry A.Y."/>
            <person name="Boore J.L."/>
            <person name="Grigoriev I.V."/>
            <person name="Lindberg D.R."/>
            <person name="Seaver E.C."/>
            <person name="Weisblat D.A."/>
            <person name="Putnam N.H."/>
            <person name="Rokhsar D.S."/>
        </authorList>
    </citation>
    <scope>NUCLEOTIDE SEQUENCE [LARGE SCALE GENOMIC DNA]</scope>
</reference>
<dbReference type="FunFam" id="3.10.110.10:FF:000075">
    <property type="entry name" value="RWD domain-containing protein (Gir2)"/>
    <property type="match status" value="1"/>
</dbReference>
<keyword evidence="4" id="KW-1185">Reference proteome</keyword>
<organism evidence="3 4">
    <name type="scientific">Lottia gigantea</name>
    <name type="common">Giant owl limpet</name>
    <dbReference type="NCBI Taxonomy" id="225164"/>
    <lineage>
        <taxon>Eukaryota</taxon>
        <taxon>Metazoa</taxon>
        <taxon>Spiralia</taxon>
        <taxon>Lophotrochozoa</taxon>
        <taxon>Mollusca</taxon>
        <taxon>Gastropoda</taxon>
        <taxon>Patellogastropoda</taxon>
        <taxon>Lottioidea</taxon>
        <taxon>Lottiidae</taxon>
        <taxon>Lottia</taxon>
    </lineage>
</organism>
<feature type="non-terminal residue" evidence="3">
    <location>
        <position position="226"/>
    </location>
</feature>
<protein>
    <recommendedName>
        <fullName evidence="2">RWD domain-containing protein</fullName>
    </recommendedName>
</protein>
<dbReference type="HOGENOM" id="CLU_084528_2_0_1"/>
<evidence type="ECO:0000313" key="3">
    <source>
        <dbReference type="EMBL" id="ESO84172.1"/>
    </source>
</evidence>
<evidence type="ECO:0000313" key="4">
    <source>
        <dbReference type="Proteomes" id="UP000030746"/>
    </source>
</evidence>
<evidence type="ECO:0000256" key="1">
    <source>
        <dbReference type="SAM" id="Coils"/>
    </source>
</evidence>
<dbReference type="SUPFAM" id="SSF54495">
    <property type="entry name" value="UBC-like"/>
    <property type="match status" value="1"/>
</dbReference>
<dbReference type="STRING" id="225164.V3ZIV3"/>
<evidence type="ECO:0000259" key="2">
    <source>
        <dbReference type="PROSITE" id="PS50908"/>
    </source>
</evidence>
<feature type="coiled-coil region" evidence="1">
    <location>
        <begin position="107"/>
        <end position="139"/>
    </location>
</feature>
<accession>V3ZIV3</accession>
<dbReference type="RefSeq" id="XP_009065034.1">
    <property type="nucleotide sequence ID" value="XM_009066786.1"/>
</dbReference>
<name>V3ZIV3_LOTGI</name>
<dbReference type="SMART" id="SM00591">
    <property type="entry name" value="RWD"/>
    <property type="match status" value="1"/>
</dbReference>
<dbReference type="AlphaFoldDB" id="V3ZIV3"/>
<dbReference type="GeneID" id="20251798"/>
<dbReference type="InterPro" id="IPR016135">
    <property type="entry name" value="UBQ-conjugating_enzyme/RWD"/>
</dbReference>
<dbReference type="OrthoDB" id="277175at2759"/>
<dbReference type="CTD" id="20251798"/>
<proteinExistence type="predicted"/>
<sequence length="226" mass="26204">MTDYKEEQASEIEALQSIYSDELEITEVDPYHVFSLEISSAAGDEHQDDTITCTLEFTYTEKYPDEPPVIEVTDSENLDFDQTKELNKFIREQVEENLGMVMVFTIVSAAQEKLACMIEEAKELEEREKERKLKEEEEVAFKKFEGTRVTIENFIAWKKKFDAEMAELKNLKQNSEPTSKKKTGKQLFLEDKSLNDSDVNFSEDAAVEVDESLFQDMEDLDIDEEE</sequence>
<keyword evidence="1" id="KW-0175">Coiled coil</keyword>
<dbReference type="InterPro" id="IPR040213">
    <property type="entry name" value="GIR2-like"/>
</dbReference>
<dbReference type="Proteomes" id="UP000030746">
    <property type="component" value="Unassembled WGS sequence"/>
</dbReference>
<dbReference type="CDD" id="cd23816">
    <property type="entry name" value="RWD_RWDD1"/>
    <property type="match status" value="1"/>
</dbReference>
<dbReference type="PROSITE" id="PS50908">
    <property type="entry name" value="RWD"/>
    <property type="match status" value="1"/>
</dbReference>
<dbReference type="InterPro" id="IPR006575">
    <property type="entry name" value="RWD_dom"/>
</dbReference>
<feature type="domain" description="RWD" evidence="2">
    <location>
        <begin position="10"/>
        <end position="117"/>
    </location>
</feature>
<dbReference type="KEGG" id="lgi:LOTGIDRAFT_66926"/>
<gene>
    <name evidence="3" type="ORF">LOTGIDRAFT_66926</name>
</gene>